<dbReference type="CDD" id="cd05302">
    <property type="entry name" value="FDH"/>
    <property type="match status" value="1"/>
</dbReference>
<feature type="binding site" evidence="5">
    <location>
        <position position="223"/>
    </location>
    <ligand>
        <name>NAD(+)</name>
        <dbReference type="ChEBI" id="CHEBI:57540"/>
    </ligand>
</feature>
<dbReference type="HAMAP" id="MF_03210">
    <property type="entry name" value="Formate_dehydrogenase"/>
    <property type="match status" value="1"/>
</dbReference>
<keyword evidence="3 5" id="KW-0560">Oxidoreductase</keyword>
<dbReference type="GO" id="GO:0005829">
    <property type="term" value="C:cytosol"/>
    <property type="evidence" value="ECO:0007669"/>
    <property type="project" value="TreeGrafter"/>
</dbReference>
<evidence type="ECO:0000256" key="2">
    <source>
        <dbReference type="ARBA" id="ARBA00013128"/>
    </source>
</evidence>
<keyword evidence="9" id="KW-1185">Reference proteome</keyword>
<dbReference type="InterPro" id="IPR036291">
    <property type="entry name" value="NAD(P)-bd_dom_sf"/>
</dbReference>
<dbReference type="InterPro" id="IPR029752">
    <property type="entry name" value="D-isomer_DH_CS1"/>
</dbReference>
<dbReference type="Proteomes" id="UP000014071">
    <property type="component" value="Unassembled WGS sequence"/>
</dbReference>
<reference evidence="9" key="1">
    <citation type="journal article" date="2013" name="Genome Announc.">
        <title>Draft genome sequence of the basidiomycetous yeast-like fungus Pseudozyma hubeiensis SY62, which produces an abundant amount of the biosurfactant mannosylerythritol lipids.</title>
        <authorList>
            <person name="Konishi M."/>
            <person name="Hatada Y."/>
            <person name="Horiuchi J."/>
        </authorList>
    </citation>
    <scope>NUCLEOTIDE SEQUENCE [LARGE SCALE GENOMIC DNA]</scope>
    <source>
        <strain evidence="9">SY62</strain>
    </source>
</reference>
<dbReference type="GO" id="GO:0016616">
    <property type="term" value="F:oxidoreductase activity, acting on the CH-OH group of donors, NAD or NADP as acceptor"/>
    <property type="evidence" value="ECO:0007669"/>
    <property type="project" value="InterPro"/>
</dbReference>
<dbReference type="Gene3D" id="3.40.50.720">
    <property type="entry name" value="NAD(P)-binding Rossmann-like Domain"/>
    <property type="match status" value="2"/>
</dbReference>
<dbReference type="HOGENOM" id="CLU_019796_0_0_1"/>
<evidence type="ECO:0000256" key="3">
    <source>
        <dbReference type="ARBA" id="ARBA00023002"/>
    </source>
</evidence>
<dbReference type="eggNOG" id="KOG0069">
    <property type="taxonomic scope" value="Eukaryota"/>
</dbReference>
<keyword evidence="5" id="KW-0963">Cytoplasm</keyword>
<dbReference type="SUPFAM" id="SSF51735">
    <property type="entry name" value="NAD(P)-binding Rossmann-fold domains"/>
    <property type="match status" value="1"/>
</dbReference>
<comment type="subcellular location">
    <subcellularLocation>
        <location evidence="5">Cytoplasm</location>
    </subcellularLocation>
</comment>
<evidence type="ECO:0000259" key="7">
    <source>
        <dbReference type="Pfam" id="PF02826"/>
    </source>
</evidence>
<dbReference type="Pfam" id="PF02826">
    <property type="entry name" value="2-Hacid_dh_C"/>
    <property type="match status" value="1"/>
</dbReference>
<proteinExistence type="inferred from homology"/>
<dbReference type="Pfam" id="PF00389">
    <property type="entry name" value="2-Hacid_dh"/>
    <property type="match status" value="1"/>
</dbReference>
<dbReference type="AlphaFoldDB" id="R9NWN8"/>
<dbReference type="STRING" id="1305764.R9NWN8"/>
<feature type="binding site" evidence="5">
    <location>
        <begin position="257"/>
        <end position="261"/>
    </location>
    <ligand>
        <name>NAD(+)</name>
        <dbReference type="ChEBI" id="CHEBI:57540"/>
    </ligand>
</feature>
<dbReference type="EMBL" id="DF238771">
    <property type="protein sequence ID" value="GAC92954.1"/>
    <property type="molecule type" value="Genomic_DNA"/>
</dbReference>
<dbReference type="NCBIfam" id="NF005750">
    <property type="entry name" value="PRK07574.1"/>
    <property type="match status" value="1"/>
</dbReference>
<sequence>MFARAALLRSTIPRFASTSPRFFSTTKPNMVKIVAVLYTAGKYGDAQPRLLGTVENKLGIADWLKQQGHEFIVTADKDSPDSEFRQHVKDAEIVITTPFHPAYLTAEVLESAKNLKCCITAGVGSDHVDLDVANKKNISVYEVTGSNVVSVAEHVVMTILVLVRNFVPANRQYLEGDWNVAEVARESYDLEGKVVGTLGSGRIGTRVLQRLKPFDCAKLTYYDYQRNDFLEKETGAVRVEDLKEFLSELDVLTINCPLYEGTKGLIDAEKISWMKKGAWIVNTARGAIVNAKDVKAALASGHLRGYGGDVTDQQPPPKDHPFYTMAASHSGGIPYQHGVGGNAMTPHISGTSIDAQIRYANGVKEILDNYFNGKPQTPANIIVEKGQYATKAYGQRK</sequence>
<protein>
    <recommendedName>
        <fullName evidence="2 5">Formate dehydrogenase</fullName>
        <shortName evidence="5">FDH</shortName>
        <ecNumber evidence="2 5">1.17.1.9</ecNumber>
    </recommendedName>
    <alternativeName>
        <fullName evidence="5">NAD-dependent formate dehydrogenase</fullName>
    </alternativeName>
</protein>
<evidence type="ECO:0000259" key="6">
    <source>
        <dbReference type="Pfam" id="PF00389"/>
    </source>
</evidence>
<dbReference type="SUPFAM" id="SSF52283">
    <property type="entry name" value="Formate/glycerate dehydrogenase catalytic domain-like"/>
    <property type="match status" value="1"/>
</dbReference>
<evidence type="ECO:0000313" key="9">
    <source>
        <dbReference type="Proteomes" id="UP000014071"/>
    </source>
</evidence>
<feature type="binding site" evidence="5">
    <location>
        <begin position="202"/>
        <end position="203"/>
    </location>
    <ligand>
        <name>NAD(+)</name>
        <dbReference type="ChEBI" id="CHEBI:57540"/>
    </ligand>
</feature>
<accession>R9NWN8</accession>
<feature type="binding site" evidence="5">
    <location>
        <position position="147"/>
    </location>
    <ligand>
        <name>substrate</name>
    </ligand>
</feature>
<dbReference type="PANTHER" id="PTHR42938">
    <property type="entry name" value="FORMATE DEHYDROGENASE 1"/>
    <property type="match status" value="1"/>
</dbReference>
<dbReference type="OrthoDB" id="418179at2759"/>
<organism evidence="8 9">
    <name type="scientific">Pseudozyma hubeiensis (strain SY62)</name>
    <name type="common">Yeast</name>
    <dbReference type="NCBI Taxonomy" id="1305764"/>
    <lineage>
        <taxon>Eukaryota</taxon>
        <taxon>Fungi</taxon>
        <taxon>Dikarya</taxon>
        <taxon>Basidiomycota</taxon>
        <taxon>Ustilaginomycotina</taxon>
        <taxon>Ustilaginomycetes</taxon>
        <taxon>Ustilaginales</taxon>
        <taxon>Ustilaginaceae</taxon>
        <taxon>Pseudozyma</taxon>
    </lineage>
</organism>
<feature type="binding site" evidence="5">
    <location>
        <position position="309"/>
    </location>
    <ligand>
        <name>NAD(+)</name>
        <dbReference type="ChEBI" id="CHEBI:57540"/>
    </ligand>
</feature>
<dbReference type="GO" id="GO:0042183">
    <property type="term" value="P:formate catabolic process"/>
    <property type="evidence" value="ECO:0007669"/>
    <property type="project" value="UniProtKB-UniRule"/>
</dbReference>
<feature type="site" description="Important for catalytic activity" evidence="5">
    <location>
        <position position="347"/>
    </location>
</feature>
<evidence type="ECO:0000256" key="5">
    <source>
        <dbReference type="HAMAP-Rule" id="MF_03210"/>
    </source>
</evidence>
<dbReference type="EC" id="1.17.1.9" evidence="2 5"/>
<dbReference type="GO" id="GO:0008863">
    <property type="term" value="F:formate dehydrogenase (NAD+) activity"/>
    <property type="evidence" value="ECO:0007669"/>
    <property type="project" value="UniProtKB-UniRule"/>
</dbReference>
<feature type="binding site" evidence="5">
    <location>
        <position position="123"/>
    </location>
    <ligand>
        <name>substrate</name>
    </ligand>
</feature>
<dbReference type="GeneID" id="24105820"/>
<dbReference type="PROSITE" id="PS00065">
    <property type="entry name" value="D_2_HYDROXYACID_DH_1"/>
    <property type="match status" value="1"/>
</dbReference>
<feature type="binding site" evidence="5">
    <location>
        <begin position="347"/>
        <end position="350"/>
    </location>
    <ligand>
        <name>NAD(+)</name>
        <dbReference type="ChEBI" id="CHEBI:57540"/>
    </ligand>
</feature>
<feature type="binding site" evidence="5">
    <location>
        <position position="283"/>
    </location>
    <ligand>
        <name>NAD(+)</name>
        <dbReference type="ChEBI" id="CHEBI:57540"/>
    </ligand>
</feature>
<evidence type="ECO:0000256" key="1">
    <source>
        <dbReference type="ARBA" id="ARBA00000455"/>
    </source>
</evidence>
<feature type="site" description="Important for catalytic activity" evidence="5">
    <location>
        <position position="285"/>
    </location>
</feature>
<dbReference type="InterPro" id="IPR006139">
    <property type="entry name" value="D-isomer_2_OHA_DH_cat_dom"/>
</dbReference>
<dbReference type="InterPro" id="IPR033689">
    <property type="entry name" value="FDH_NAD-dep"/>
</dbReference>
<feature type="domain" description="D-isomer specific 2-hydroxyacid dehydrogenase NAD-binding" evidence="7">
    <location>
        <begin position="157"/>
        <end position="326"/>
    </location>
</feature>
<dbReference type="FunFam" id="3.40.50.720:FF:000057">
    <property type="entry name" value="Formate dehydrogenase"/>
    <property type="match status" value="1"/>
</dbReference>
<comment type="catalytic activity">
    <reaction evidence="1 5">
        <text>formate + NAD(+) = CO2 + NADH</text>
        <dbReference type="Rhea" id="RHEA:15985"/>
        <dbReference type="ChEBI" id="CHEBI:15740"/>
        <dbReference type="ChEBI" id="CHEBI:16526"/>
        <dbReference type="ChEBI" id="CHEBI:57540"/>
        <dbReference type="ChEBI" id="CHEBI:57945"/>
        <dbReference type="EC" id="1.17.1.9"/>
    </reaction>
</comment>
<dbReference type="PANTHER" id="PTHR42938:SF9">
    <property type="entry name" value="FORMATE DEHYDROGENASE 1"/>
    <property type="match status" value="1"/>
</dbReference>
<dbReference type="GO" id="GO:0051287">
    <property type="term" value="F:NAD binding"/>
    <property type="evidence" value="ECO:0007669"/>
    <property type="project" value="InterPro"/>
</dbReference>
<dbReference type="RefSeq" id="XP_012186541.1">
    <property type="nucleotide sequence ID" value="XM_012331151.1"/>
</dbReference>
<dbReference type="InterPro" id="IPR029753">
    <property type="entry name" value="D-isomer_DH_CS"/>
</dbReference>
<evidence type="ECO:0000313" key="8">
    <source>
        <dbReference type="EMBL" id="GAC92954.1"/>
    </source>
</evidence>
<dbReference type="PROSITE" id="PS00671">
    <property type="entry name" value="D_2_HYDROXYACID_DH_3"/>
    <property type="match status" value="1"/>
</dbReference>
<comment type="caution">
    <text evidence="5">Lacks conserved residue(s) required for the propagation of feature annotation.</text>
</comment>
<evidence type="ECO:0000256" key="4">
    <source>
        <dbReference type="ARBA" id="ARBA00023027"/>
    </source>
</evidence>
<dbReference type="InterPro" id="IPR006140">
    <property type="entry name" value="D-isomer_DH_NAD-bd"/>
</dbReference>
<comment type="similarity">
    <text evidence="5">Belongs to the D-isomer specific 2-hydroxyacid dehydrogenase family. FDH subfamily.</text>
</comment>
<comment type="function">
    <text evidence="5">Catalyzes the NAD(+)-dependent oxidation of formate to carbon dioxide. Formate oxidation is the final step in the methanol oxidation pathway in methylotrophic microorganisms. Has a role in the detoxification of exogenous formate in non-methylotrophic organisms.</text>
</comment>
<gene>
    <name evidence="8" type="ORF">PHSY_000514</name>
</gene>
<name>R9NWN8_PSEHS</name>
<feature type="domain" description="D-isomer specific 2-hydroxyacid dehydrogenase catalytic" evidence="6">
    <location>
        <begin position="64"/>
        <end position="374"/>
    </location>
</feature>
<comment type="subunit">
    <text evidence="5">Homodimer.</text>
</comment>
<keyword evidence="4 5" id="KW-0520">NAD</keyword>